<evidence type="ECO:0000256" key="6">
    <source>
        <dbReference type="ARBA" id="ARBA00023170"/>
    </source>
</evidence>
<keyword evidence="5 8" id="KW-0472">Membrane</keyword>
<keyword evidence="4" id="KW-0297">G-protein coupled receptor</keyword>
<organism evidence="9">
    <name type="scientific">Darwinula stevensoni</name>
    <dbReference type="NCBI Taxonomy" id="69355"/>
    <lineage>
        <taxon>Eukaryota</taxon>
        <taxon>Metazoa</taxon>
        <taxon>Ecdysozoa</taxon>
        <taxon>Arthropoda</taxon>
        <taxon>Crustacea</taxon>
        <taxon>Oligostraca</taxon>
        <taxon>Ostracoda</taxon>
        <taxon>Podocopa</taxon>
        <taxon>Podocopida</taxon>
        <taxon>Darwinulocopina</taxon>
        <taxon>Darwinuloidea</taxon>
        <taxon>Darwinulidae</taxon>
        <taxon>Darwinula</taxon>
    </lineage>
</organism>
<feature type="transmembrane region" description="Helical" evidence="8">
    <location>
        <begin position="102"/>
        <end position="122"/>
    </location>
</feature>
<reference evidence="9" key="1">
    <citation type="submission" date="2020-11" db="EMBL/GenBank/DDBJ databases">
        <authorList>
            <person name="Tran Van P."/>
        </authorList>
    </citation>
    <scope>NUCLEOTIDE SEQUENCE</scope>
</reference>
<keyword evidence="3 8" id="KW-1133">Transmembrane helix</keyword>
<dbReference type="InterPro" id="IPR000276">
    <property type="entry name" value="GPCR_Rhodpsn"/>
</dbReference>
<evidence type="ECO:0000256" key="5">
    <source>
        <dbReference type="ARBA" id="ARBA00023136"/>
    </source>
</evidence>
<dbReference type="PANTHER" id="PTHR10489:SF932">
    <property type="entry name" value="G-PROTEIN COUPLED RECEPTORS FAMILY 1 PROFILE DOMAIN-CONTAINING PROTEIN"/>
    <property type="match status" value="1"/>
</dbReference>
<proteinExistence type="predicted"/>
<dbReference type="EMBL" id="CAJPEV010003912">
    <property type="protein sequence ID" value="CAG0900803.1"/>
    <property type="molecule type" value="Genomic_DNA"/>
</dbReference>
<keyword evidence="7" id="KW-0807">Transducer</keyword>
<evidence type="ECO:0000256" key="3">
    <source>
        <dbReference type="ARBA" id="ARBA00022989"/>
    </source>
</evidence>
<evidence type="ECO:0000256" key="7">
    <source>
        <dbReference type="ARBA" id="ARBA00023224"/>
    </source>
</evidence>
<evidence type="ECO:0000256" key="4">
    <source>
        <dbReference type="ARBA" id="ARBA00023040"/>
    </source>
</evidence>
<accession>A0A7R9ACZ7</accession>
<name>A0A7R9ACZ7_9CRUS</name>
<keyword evidence="2 8" id="KW-0812">Transmembrane</keyword>
<sequence length="170" mass="18506">MKTLFRYLSAKMVKQNLSEILPAAPWEGIAAMGLEILARTEAHWFQYPPPSSFAHAVVTVLYAIIFFLGVAGNGAVLYLTISSGSPPPPPPRSKDLSRKTNSFLLNLAVSDLLMMFTIPIIVVNSLHEGPVLAVPGEPMPGRKTSHNADDTEIPNAHSFARGYLRHLATD</sequence>
<feature type="transmembrane region" description="Helical" evidence="8">
    <location>
        <begin position="53"/>
        <end position="81"/>
    </location>
</feature>
<evidence type="ECO:0000313" key="10">
    <source>
        <dbReference type="Proteomes" id="UP000677054"/>
    </source>
</evidence>
<comment type="subcellular location">
    <subcellularLocation>
        <location evidence="1">Membrane</location>
        <topology evidence="1">Multi-pass membrane protein</topology>
    </subcellularLocation>
</comment>
<protein>
    <recommendedName>
        <fullName evidence="11">G-protein coupled receptors family 1 profile domain-containing protein</fullName>
    </recommendedName>
</protein>
<keyword evidence="10" id="KW-1185">Reference proteome</keyword>
<gene>
    <name evidence="9" type="ORF">DSTB1V02_LOCUS11654</name>
</gene>
<evidence type="ECO:0008006" key="11">
    <source>
        <dbReference type="Google" id="ProtNLM"/>
    </source>
</evidence>
<dbReference type="EMBL" id="LR903429">
    <property type="protein sequence ID" value="CAD7251892.1"/>
    <property type="molecule type" value="Genomic_DNA"/>
</dbReference>
<evidence type="ECO:0000256" key="8">
    <source>
        <dbReference type="SAM" id="Phobius"/>
    </source>
</evidence>
<evidence type="ECO:0000256" key="1">
    <source>
        <dbReference type="ARBA" id="ARBA00004141"/>
    </source>
</evidence>
<dbReference type="Proteomes" id="UP000677054">
    <property type="component" value="Unassembled WGS sequence"/>
</dbReference>
<dbReference type="PRINTS" id="PR00237">
    <property type="entry name" value="GPCRRHODOPSN"/>
</dbReference>
<dbReference type="AlphaFoldDB" id="A0A7R9ACZ7"/>
<keyword evidence="6" id="KW-0675">Receptor</keyword>
<evidence type="ECO:0000256" key="2">
    <source>
        <dbReference type="ARBA" id="ARBA00022692"/>
    </source>
</evidence>
<dbReference type="GO" id="GO:0016020">
    <property type="term" value="C:membrane"/>
    <property type="evidence" value="ECO:0007669"/>
    <property type="project" value="UniProtKB-SubCell"/>
</dbReference>
<dbReference type="GO" id="GO:0004930">
    <property type="term" value="F:G protein-coupled receptor activity"/>
    <property type="evidence" value="ECO:0007669"/>
    <property type="project" value="UniProtKB-KW"/>
</dbReference>
<dbReference type="Gene3D" id="1.20.1070.10">
    <property type="entry name" value="Rhodopsin 7-helix transmembrane proteins"/>
    <property type="match status" value="1"/>
</dbReference>
<dbReference type="PANTHER" id="PTHR10489">
    <property type="entry name" value="CELL ADHESION MOLECULE"/>
    <property type="match status" value="1"/>
</dbReference>
<dbReference type="InterPro" id="IPR050119">
    <property type="entry name" value="CCR1-9-like"/>
</dbReference>
<dbReference type="SUPFAM" id="SSF81321">
    <property type="entry name" value="Family A G protein-coupled receptor-like"/>
    <property type="match status" value="1"/>
</dbReference>
<evidence type="ECO:0000313" key="9">
    <source>
        <dbReference type="EMBL" id="CAD7251892.1"/>
    </source>
</evidence>
<dbReference type="OrthoDB" id="5974286at2759"/>